<keyword evidence="3" id="KW-1185">Reference proteome</keyword>
<name>A0AAF0FPT1_9EURY</name>
<organism evidence="2 3">
    <name type="scientific">Methanomicrobium antiquum</name>
    <dbReference type="NCBI Taxonomy" id="487686"/>
    <lineage>
        <taxon>Archaea</taxon>
        <taxon>Methanobacteriati</taxon>
        <taxon>Methanobacteriota</taxon>
        <taxon>Stenosarchaea group</taxon>
        <taxon>Methanomicrobia</taxon>
        <taxon>Methanomicrobiales</taxon>
        <taxon>Methanomicrobiaceae</taxon>
        <taxon>Methanomicrobium</taxon>
    </lineage>
</organism>
<feature type="transmembrane region" description="Helical" evidence="1">
    <location>
        <begin position="139"/>
        <end position="158"/>
    </location>
</feature>
<feature type="transmembrane region" description="Helical" evidence="1">
    <location>
        <begin position="321"/>
        <end position="340"/>
    </location>
</feature>
<feature type="transmembrane region" description="Helical" evidence="1">
    <location>
        <begin position="361"/>
        <end position="384"/>
    </location>
</feature>
<dbReference type="GO" id="GO:0015128">
    <property type="term" value="F:gluconate transmembrane transporter activity"/>
    <property type="evidence" value="ECO:0007669"/>
    <property type="project" value="InterPro"/>
</dbReference>
<dbReference type="KEGG" id="manq:L1994_08895"/>
<feature type="transmembrane region" description="Helical" evidence="1">
    <location>
        <begin position="97"/>
        <end position="119"/>
    </location>
</feature>
<feature type="transmembrane region" description="Helical" evidence="1">
    <location>
        <begin position="227"/>
        <end position="245"/>
    </location>
</feature>
<dbReference type="GeneID" id="79950511"/>
<sequence length="434" mass="46511">MDPVPVLIITLAYITILAFSRKVPTFLFLFTGAVLMGLLAGFGFEQVFMWAIEGMGSIFSSFAVIILSGIVIVRLLSDQGLLDIIVSGLHFGIKDRGVNAGIIGYILSIPTTCCITTYLMIAPAMKKPGDKTPGSNRPLYLVAVGSIISYVLIFPTPATIPLLTGLAPDYPVLNFDAITIPLSFAILVIILLLSGFLYQKTKRETVESVPPKVLPEEKIPANIKIRAWAPFIVMFAAIPVGLFLLQLSHLILTQFIMLAGMIIALALAPPDIRMKGFSKGAKFAGLILFDFCSAGAVGKVIVGSGIANGIMNSMIPVLPDILVPFIIAAVFATVQGSRVVTAVISSEIIATAGLAETLHPVPLILMVSAGTCFISYLTDPYFWLVQRTTGDDITTVMKHYTLPLAVSAVIIFVVALLLTVFFFPYVENAALLIG</sequence>
<dbReference type="AlphaFoldDB" id="A0AAF0FPT1"/>
<evidence type="ECO:0000256" key="1">
    <source>
        <dbReference type="SAM" id="Phobius"/>
    </source>
</evidence>
<accession>A0AAF0FPT1</accession>
<reference evidence="2" key="1">
    <citation type="submission" date="2022-01" db="EMBL/GenBank/DDBJ databases">
        <title>Complete genome of Methanomicrobium antiquum DSM 21220.</title>
        <authorList>
            <person name="Chen S.-C."/>
            <person name="You Y.-T."/>
            <person name="Zhou Y.-Z."/>
            <person name="Lai M.-C."/>
        </authorList>
    </citation>
    <scope>NUCLEOTIDE SEQUENCE</scope>
    <source>
        <strain evidence="2">DSM 21220</strain>
    </source>
</reference>
<keyword evidence="1" id="KW-0472">Membrane</keyword>
<evidence type="ECO:0000313" key="2">
    <source>
        <dbReference type="EMBL" id="WFN36257.1"/>
    </source>
</evidence>
<dbReference type="InterPro" id="IPR003474">
    <property type="entry name" value="Glcn_transporter"/>
</dbReference>
<gene>
    <name evidence="2" type="ORF">L1994_08895</name>
</gene>
<dbReference type="Proteomes" id="UP001218895">
    <property type="component" value="Chromosome"/>
</dbReference>
<protein>
    <submittedName>
        <fullName evidence="2">GntP family permease</fullName>
    </submittedName>
</protein>
<dbReference type="GO" id="GO:0005886">
    <property type="term" value="C:plasma membrane"/>
    <property type="evidence" value="ECO:0007669"/>
    <property type="project" value="TreeGrafter"/>
</dbReference>
<feature type="transmembrane region" description="Helical" evidence="1">
    <location>
        <begin position="404"/>
        <end position="426"/>
    </location>
</feature>
<proteinExistence type="predicted"/>
<dbReference type="PANTHER" id="PTHR30354">
    <property type="entry name" value="GNT FAMILY GLUCONATE TRANSPORTER"/>
    <property type="match status" value="1"/>
</dbReference>
<dbReference type="PANTHER" id="PTHR30354:SF11">
    <property type="entry name" value="PERMEASE"/>
    <property type="match status" value="1"/>
</dbReference>
<dbReference type="Pfam" id="PF02447">
    <property type="entry name" value="GntP_permease"/>
    <property type="match status" value="1"/>
</dbReference>
<dbReference type="RefSeq" id="WP_278099095.1">
    <property type="nucleotide sequence ID" value="NZ_CP091092.1"/>
</dbReference>
<keyword evidence="1" id="KW-1133">Transmembrane helix</keyword>
<evidence type="ECO:0000313" key="3">
    <source>
        <dbReference type="Proteomes" id="UP001218895"/>
    </source>
</evidence>
<feature type="transmembrane region" description="Helical" evidence="1">
    <location>
        <begin position="251"/>
        <end position="268"/>
    </location>
</feature>
<feature type="transmembrane region" description="Helical" evidence="1">
    <location>
        <begin position="280"/>
        <end position="301"/>
    </location>
</feature>
<dbReference type="EMBL" id="CP091092">
    <property type="protein sequence ID" value="WFN36257.1"/>
    <property type="molecule type" value="Genomic_DNA"/>
</dbReference>
<keyword evidence="1" id="KW-0812">Transmembrane</keyword>
<feature type="transmembrane region" description="Helical" evidence="1">
    <location>
        <begin position="56"/>
        <end position="77"/>
    </location>
</feature>
<feature type="transmembrane region" description="Helical" evidence="1">
    <location>
        <begin position="178"/>
        <end position="198"/>
    </location>
</feature>
<feature type="transmembrane region" description="Helical" evidence="1">
    <location>
        <begin position="26"/>
        <end position="44"/>
    </location>
</feature>